<keyword evidence="3" id="KW-1185">Reference proteome</keyword>
<name>A0ABW7M005_9PSED</name>
<gene>
    <name evidence="2" type="ORF">ACHMWK_10530</name>
</gene>
<organism evidence="2 3">
    <name type="scientific">Pseudomonas kulmbachensis</name>
    <dbReference type="NCBI Taxonomy" id="3043408"/>
    <lineage>
        <taxon>Bacteria</taxon>
        <taxon>Pseudomonadati</taxon>
        <taxon>Pseudomonadota</taxon>
        <taxon>Gammaproteobacteria</taxon>
        <taxon>Pseudomonadales</taxon>
        <taxon>Pseudomonadaceae</taxon>
        <taxon>Pseudomonas</taxon>
    </lineage>
</organism>
<dbReference type="RefSeq" id="WP_395247036.1">
    <property type="nucleotide sequence ID" value="NZ_JBINXA010000019.1"/>
</dbReference>
<reference evidence="2 3" key="1">
    <citation type="submission" date="2024-10" db="EMBL/GenBank/DDBJ databases">
        <title>Aeromonas and Pseudomonas from the Cagarras Archipelago, Rio de Janeiro, Brazil.</title>
        <authorList>
            <person name="Canellas A.L.B."/>
            <person name="Laport M.S."/>
        </authorList>
    </citation>
    <scope>NUCLEOTIDE SEQUENCE [LARGE SCALE GENOMIC DNA]</scope>
    <source>
        <strain evidence="2 3">CPF-4</strain>
    </source>
</reference>
<dbReference type="PANTHER" id="PTHR33420:SF25">
    <property type="entry name" value="PROTEIN FIMF"/>
    <property type="match status" value="1"/>
</dbReference>
<evidence type="ECO:0000313" key="3">
    <source>
        <dbReference type="Proteomes" id="UP001609821"/>
    </source>
</evidence>
<protein>
    <submittedName>
        <fullName evidence="2">Fimbrial protein</fullName>
    </submittedName>
</protein>
<dbReference type="InterPro" id="IPR000259">
    <property type="entry name" value="Adhesion_dom_fimbrial"/>
</dbReference>
<dbReference type="InterPro" id="IPR008966">
    <property type="entry name" value="Adhesion_dom_sf"/>
</dbReference>
<dbReference type="PANTHER" id="PTHR33420">
    <property type="entry name" value="FIMBRIAL SUBUNIT ELFA-RELATED"/>
    <property type="match status" value="1"/>
</dbReference>
<evidence type="ECO:0000313" key="2">
    <source>
        <dbReference type="EMBL" id="MFH6566396.1"/>
    </source>
</evidence>
<evidence type="ECO:0000259" key="1">
    <source>
        <dbReference type="Pfam" id="PF00419"/>
    </source>
</evidence>
<dbReference type="Proteomes" id="UP001609821">
    <property type="component" value="Unassembled WGS sequence"/>
</dbReference>
<sequence>MDKDRSMAINFGTVYVPRDLAEGKAIGPEIKASFEGTYDLFCSSRGSMRVYGETPLLPGSEYIYQTNIPGVAIKYRMNDIYTASDFTRTDQYPNLPLRVRSGFWDTRESTTPSITATLVKAGPIAVGSHTIASTTITAFGDQGNTAWRMGTGTVSGTIIRSECTLPTASKTITVLMGAARRIDFSGKNSVLDARDIQIPLTDCMGDSSVKNRQLTKIHLRLDGVKGSTSLDATRGILGLTTDSVASGLGVQVLTSDNTAFPLNVAKEVITLVPGATTIKLKARYIQTSSDPQGPQPGTANAAANFTLTYQ</sequence>
<dbReference type="Gene3D" id="2.60.40.1090">
    <property type="entry name" value="Fimbrial-type adhesion domain"/>
    <property type="match status" value="1"/>
</dbReference>
<dbReference type="InterPro" id="IPR036937">
    <property type="entry name" value="Adhesion_dom_fimbrial_sf"/>
</dbReference>
<proteinExistence type="predicted"/>
<dbReference type="SUPFAM" id="SSF49401">
    <property type="entry name" value="Bacterial adhesins"/>
    <property type="match status" value="1"/>
</dbReference>
<feature type="domain" description="Fimbrial-type adhesion" evidence="1">
    <location>
        <begin position="154"/>
        <end position="310"/>
    </location>
</feature>
<dbReference type="EMBL" id="JBINXB010000011">
    <property type="protein sequence ID" value="MFH6566396.1"/>
    <property type="molecule type" value="Genomic_DNA"/>
</dbReference>
<dbReference type="Pfam" id="PF00419">
    <property type="entry name" value="Fimbrial"/>
    <property type="match status" value="1"/>
</dbReference>
<dbReference type="Gene3D" id="2.60.40.3310">
    <property type="match status" value="1"/>
</dbReference>
<accession>A0ABW7M005</accession>
<dbReference type="InterPro" id="IPR050263">
    <property type="entry name" value="Bact_Fimbrial_Adh_Pro"/>
</dbReference>
<comment type="caution">
    <text evidence="2">The sequence shown here is derived from an EMBL/GenBank/DDBJ whole genome shotgun (WGS) entry which is preliminary data.</text>
</comment>